<sequence length="93" mass="11206">MNFKFNWLNKKDETQMLWAQSYISNNEIFRKYHRKKPGGFNNHNTCHILFPALFHSLNIHEAEKTLLLLNAKKAWGQVKHRNKIKKENKTKQQ</sequence>
<evidence type="ECO:0000313" key="2">
    <source>
        <dbReference type="Proteomes" id="UP000095131"/>
    </source>
</evidence>
<comment type="caution">
    <text evidence="1">The sequence shown here is derived from an EMBL/GenBank/DDBJ whole genome shotgun (WGS) entry which is preliminary data.</text>
</comment>
<organism evidence="1 2">
    <name type="scientific">Vibrio scophthalmi</name>
    <dbReference type="NCBI Taxonomy" id="45658"/>
    <lineage>
        <taxon>Bacteria</taxon>
        <taxon>Pseudomonadati</taxon>
        <taxon>Pseudomonadota</taxon>
        <taxon>Gammaproteobacteria</taxon>
        <taxon>Vibrionales</taxon>
        <taxon>Vibrionaceae</taxon>
        <taxon>Vibrio</taxon>
    </lineage>
</organism>
<dbReference type="EMBL" id="MDCJ01000002">
    <property type="protein sequence ID" value="ODS10549.1"/>
    <property type="molecule type" value="Genomic_DNA"/>
</dbReference>
<name>A0A1E3WL95_9VIBR</name>
<dbReference type="Proteomes" id="UP000095131">
    <property type="component" value="Unassembled WGS sequence"/>
</dbReference>
<gene>
    <name evidence="1" type="ORF">VSF3289_00808</name>
</gene>
<reference evidence="1 2" key="1">
    <citation type="submission" date="2016-08" db="EMBL/GenBank/DDBJ databases">
        <title>Genome sequencing of Vibrio scophthalmi strain FP3289, an isolated from Paralichthys olivaceus.</title>
        <authorList>
            <person name="Han H.-J."/>
        </authorList>
    </citation>
    <scope>NUCLEOTIDE SEQUENCE [LARGE SCALE GENOMIC DNA]</scope>
    <source>
        <strain evidence="1 2">FP3289</strain>
    </source>
</reference>
<accession>A0A1E3WL95</accession>
<evidence type="ECO:0000313" key="1">
    <source>
        <dbReference type="EMBL" id="ODS10549.1"/>
    </source>
</evidence>
<dbReference type="AlphaFoldDB" id="A0A1E3WL95"/>
<protein>
    <submittedName>
        <fullName evidence="1">Uncharacterized protein</fullName>
    </submittedName>
</protein>
<proteinExistence type="predicted"/>